<accession>A0A368FJS2</accession>
<name>A0A368FJS2_ANCCA</name>
<proteinExistence type="predicted"/>
<evidence type="ECO:0000313" key="1">
    <source>
        <dbReference type="EMBL" id="RCN31239.1"/>
    </source>
</evidence>
<dbReference type="Proteomes" id="UP000252519">
    <property type="component" value="Unassembled WGS sequence"/>
</dbReference>
<gene>
    <name evidence="1" type="ORF">ANCCAN_22977</name>
</gene>
<comment type="caution">
    <text evidence="1">The sequence shown here is derived from an EMBL/GenBank/DDBJ whole genome shotgun (WGS) entry which is preliminary data.</text>
</comment>
<keyword evidence="2" id="KW-1185">Reference proteome</keyword>
<evidence type="ECO:0000313" key="2">
    <source>
        <dbReference type="Proteomes" id="UP000252519"/>
    </source>
</evidence>
<sequence>MESIKYTKPIAHSVNTLKLLLKNFEGYINPQGYSKDEFAQHEEAQKAVELITGSITQINSALRNPQNLFDKMKDDYNTMKNKEDRKNLMQSFEALEKDTDFTKLMGEATEMIFMLDTRLTEARTTANRLARKLETGMAAN</sequence>
<reference evidence="1 2" key="1">
    <citation type="submission" date="2014-10" db="EMBL/GenBank/DDBJ databases">
        <title>Draft genome of the hookworm Ancylostoma caninum.</title>
        <authorList>
            <person name="Mitreva M."/>
        </authorList>
    </citation>
    <scope>NUCLEOTIDE SEQUENCE [LARGE SCALE GENOMIC DNA]</scope>
    <source>
        <strain evidence="1 2">Baltimore</strain>
    </source>
</reference>
<organism evidence="1 2">
    <name type="scientific">Ancylostoma caninum</name>
    <name type="common">Dog hookworm</name>
    <dbReference type="NCBI Taxonomy" id="29170"/>
    <lineage>
        <taxon>Eukaryota</taxon>
        <taxon>Metazoa</taxon>
        <taxon>Ecdysozoa</taxon>
        <taxon>Nematoda</taxon>
        <taxon>Chromadorea</taxon>
        <taxon>Rhabditida</taxon>
        <taxon>Rhabditina</taxon>
        <taxon>Rhabditomorpha</taxon>
        <taxon>Strongyloidea</taxon>
        <taxon>Ancylostomatidae</taxon>
        <taxon>Ancylostomatinae</taxon>
        <taxon>Ancylostoma</taxon>
    </lineage>
</organism>
<protein>
    <submittedName>
        <fullName evidence="1">Uncharacterized protein</fullName>
    </submittedName>
</protein>
<dbReference type="AlphaFoldDB" id="A0A368FJS2"/>
<dbReference type="OrthoDB" id="5871817at2759"/>
<dbReference type="EMBL" id="JOJR01001349">
    <property type="protein sequence ID" value="RCN31239.1"/>
    <property type="molecule type" value="Genomic_DNA"/>
</dbReference>